<keyword evidence="3" id="KW-1185">Reference proteome</keyword>
<proteinExistence type="predicted"/>
<organism evidence="2 3">
    <name type="scientific">Morus notabilis</name>
    <dbReference type="NCBI Taxonomy" id="981085"/>
    <lineage>
        <taxon>Eukaryota</taxon>
        <taxon>Viridiplantae</taxon>
        <taxon>Streptophyta</taxon>
        <taxon>Embryophyta</taxon>
        <taxon>Tracheophyta</taxon>
        <taxon>Spermatophyta</taxon>
        <taxon>Magnoliopsida</taxon>
        <taxon>eudicotyledons</taxon>
        <taxon>Gunneridae</taxon>
        <taxon>Pentapetalae</taxon>
        <taxon>rosids</taxon>
        <taxon>fabids</taxon>
        <taxon>Rosales</taxon>
        <taxon>Moraceae</taxon>
        <taxon>Moreae</taxon>
        <taxon>Morus</taxon>
    </lineage>
</organism>
<protein>
    <submittedName>
        <fullName evidence="2">Uncharacterized protein</fullName>
    </submittedName>
</protein>
<gene>
    <name evidence="2" type="ORF">L484_000510</name>
</gene>
<feature type="region of interest" description="Disordered" evidence="1">
    <location>
        <begin position="1"/>
        <end position="29"/>
    </location>
</feature>
<feature type="compositionally biased region" description="Polar residues" evidence="1">
    <location>
        <begin position="1"/>
        <end position="19"/>
    </location>
</feature>
<dbReference type="AlphaFoldDB" id="W9SNK2"/>
<name>W9SNK2_9ROSA</name>
<accession>W9SNK2</accession>
<dbReference type="EMBL" id="KE619112">
    <property type="protein sequence ID" value="EXC35727.1"/>
    <property type="molecule type" value="Genomic_DNA"/>
</dbReference>
<reference evidence="3" key="1">
    <citation type="submission" date="2013-01" db="EMBL/GenBank/DDBJ databases">
        <title>Draft Genome Sequence of a Mulberry Tree, Morus notabilis C.K. Schneid.</title>
        <authorList>
            <person name="He N."/>
            <person name="Zhao S."/>
        </authorList>
    </citation>
    <scope>NUCLEOTIDE SEQUENCE</scope>
</reference>
<evidence type="ECO:0000256" key="1">
    <source>
        <dbReference type="SAM" id="MobiDB-lite"/>
    </source>
</evidence>
<evidence type="ECO:0000313" key="3">
    <source>
        <dbReference type="Proteomes" id="UP000030645"/>
    </source>
</evidence>
<evidence type="ECO:0000313" key="2">
    <source>
        <dbReference type="EMBL" id="EXC35727.1"/>
    </source>
</evidence>
<dbReference type="Proteomes" id="UP000030645">
    <property type="component" value="Unassembled WGS sequence"/>
</dbReference>
<sequence length="110" mass="12598">MRKNTVTKTDVLKQRTTAQRAPCPSTGVTGEQILQKRGVKAYFIRTLTEVDKSPEHTKVTCYRRNQLKSMFPTHGSCTLSHIHPRAWTTRHWRVPPLATPARAPAKIHRK</sequence>